<evidence type="ECO:0008006" key="3">
    <source>
        <dbReference type="Google" id="ProtNLM"/>
    </source>
</evidence>
<dbReference type="InterPro" id="IPR021365">
    <property type="entry name" value="DUF2891"/>
</dbReference>
<evidence type="ECO:0000313" key="1">
    <source>
        <dbReference type="EMBL" id="TWT33818.1"/>
    </source>
</evidence>
<dbReference type="Proteomes" id="UP000316714">
    <property type="component" value="Unassembled WGS sequence"/>
</dbReference>
<reference evidence="1 2" key="1">
    <citation type="submission" date="2019-02" db="EMBL/GenBank/DDBJ databases">
        <title>Deep-cultivation of Planctomycetes and their phenomic and genomic characterization uncovers novel biology.</title>
        <authorList>
            <person name="Wiegand S."/>
            <person name="Jogler M."/>
            <person name="Boedeker C."/>
            <person name="Pinto D."/>
            <person name="Vollmers J."/>
            <person name="Rivas-Marin E."/>
            <person name="Kohn T."/>
            <person name="Peeters S.H."/>
            <person name="Heuer A."/>
            <person name="Rast P."/>
            <person name="Oberbeckmann S."/>
            <person name="Bunk B."/>
            <person name="Jeske O."/>
            <person name="Meyerdierks A."/>
            <person name="Storesund J.E."/>
            <person name="Kallscheuer N."/>
            <person name="Luecker S."/>
            <person name="Lage O.M."/>
            <person name="Pohl T."/>
            <person name="Merkel B.J."/>
            <person name="Hornburger P."/>
            <person name="Mueller R.-W."/>
            <person name="Bruemmer F."/>
            <person name="Labrenz M."/>
            <person name="Spormann A.M."/>
            <person name="Op Den Camp H."/>
            <person name="Overmann J."/>
            <person name="Amann R."/>
            <person name="Jetten M.S.M."/>
            <person name="Mascher T."/>
            <person name="Medema M.H."/>
            <person name="Devos D.P."/>
            <person name="Kaster A.-K."/>
            <person name="Ovreas L."/>
            <person name="Rohde M."/>
            <person name="Galperin M.Y."/>
            <person name="Jogler C."/>
        </authorList>
    </citation>
    <scope>NUCLEOTIDE SEQUENCE [LARGE SCALE GENOMIC DNA]</scope>
    <source>
        <strain evidence="1 2">KOR34</strain>
    </source>
</reference>
<accession>A0A5C5V5I6</accession>
<dbReference type="AlphaFoldDB" id="A0A5C5V5I6"/>
<sequence length="347" mass="38711">MLPGQQLSDDQVAQFAQLAIEGIPREFPNKPSNVITGPDNVLGPREMHPVFYGCFDWHSSVHGHWMLVRLAKAAPQAPVVAKARGLLDQQLTAEGLAAEAAYFDEKMNHSFERMYGWAWTLRLAAELRTWDDPAAQRWAKNLRPLEERIVELTRGYLPRLTYPVRTGVHPDTAFALAQILDYARAVGDAGLEQQIVEFAKAKYQSDRDYPGRFEPSGEDFFSPAWNEADLMRRVLSQVEFADWLERFLPGIESADSAAASLLTPAVVSDVTDPKIVHLAGLNLSRAWTQNGVLASLPADDPRREALRASIVAHTKSGLDYVFSGHYEGEHWLATFAVYLLTESGLPQ</sequence>
<dbReference type="Pfam" id="PF11199">
    <property type="entry name" value="DUF2891"/>
    <property type="match status" value="1"/>
</dbReference>
<name>A0A5C5V5I6_9BACT</name>
<dbReference type="OrthoDB" id="9779797at2"/>
<keyword evidence="2" id="KW-1185">Reference proteome</keyword>
<proteinExistence type="predicted"/>
<gene>
    <name evidence="1" type="ORF">KOR34_36520</name>
</gene>
<evidence type="ECO:0000313" key="2">
    <source>
        <dbReference type="Proteomes" id="UP000316714"/>
    </source>
</evidence>
<comment type="caution">
    <text evidence="1">The sequence shown here is derived from an EMBL/GenBank/DDBJ whole genome shotgun (WGS) entry which is preliminary data.</text>
</comment>
<protein>
    <recommendedName>
        <fullName evidence="3">DUF2891 domain-containing protein</fullName>
    </recommendedName>
</protein>
<dbReference type="EMBL" id="SIHJ01000002">
    <property type="protein sequence ID" value="TWT33818.1"/>
    <property type="molecule type" value="Genomic_DNA"/>
</dbReference>
<dbReference type="RefSeq" id="WP_146567283.1">
    <property type="nucleotide sequence ID" value="NZ_SIHJ01000002.1"/>
</dbReference>
<organism evidence="1 2">
    <name type="scientific">Posidoniimonas corsicana</name>
    <dbReference type="NCBI Taxonomy" id="1938618"/>
    <lineage>
        <taxon>Bacteria</taxon>
        <taxon>Pseudomonadati</taxon>
        <taxon>Planctomycetota</taxon>
        <taxon>Planctomycetia</taxon>
        <taxon>Pirellulales</taxon>
        <taxon>Lacipirellulaceae</taxon>
        <taxon>Posidoniimonas</taxon>
    </lineage>
</organism>